<evidence type="ECO:0000259" key="1">
    <source>
        <dbReference type="Pfam" id="PF11202"/>
    </source>
</evidence>
<dbReference type="Pfam" id="PF15608">
    <property type="entry name" value="PELOTA_1"/>
    <property type="match status" value="1"/>
</dbReference>
<dbReference type="InterPro" id="IPR011215">
    <property type="entry name" value="StiP_N"/>
</dbReference>
<feature type="domain" description="Cysteine protease StiP N-terminal" evidence="1">
    <location>
        <begin position="31"/>
        <end position="279"/>
    </location>
</feature>
<dbReference type="OrthoDB" id="1663315at2"/>
<reference evidence="3 4" key="1">
    <citation type="submission" date="2019-03" db="EMBL/GenBank/DDBJ databases">
        <title>Draft Genome Sequence of Desulfosporosinus fructosivorans Strain 63.6F, Isolated from Marine Sediment in the Baltic Sea.</title>
        <authorList>
            <person name="Hausmann B."/>
            <person name="Vandieken V."/>
            <person name="Pjevac P."/>
            <person name="Schreck K."/>
            <person name="Herbold C.W."/>
            <person name="Loy A."/>
        </authorList>
    </citation>
    <scope>NUCLEOTIDE SEQUENCE [LARGE SCALE GENOMIC DNA]</scope>
    <source>
        <strain evidence="3 4">63.6F</strain>
    </source>
</reference>
<name>A0A4Z0R6P3_9FIRM</name>
<dbReference type="InterPro" id="IPR048336">
    <property type="entry name" value="StiP-like"/>
</dbReference>
<dbReference type="PIRSF" id="PIRSF020979">
    <property type="entry name" value="UCP020979"/>
    <property type="match status" value="1"/>
</dbReference>
<evidence type="ECO:0000259" key="2">
    <source>
        <dbReference type="Pfam" id="PF15608"/>
    </source>
</evidence>
<comment type="caution">
    <text evidence="3">The sequence shown here is derived from an EMBL/GenBank/DDBJ whole genome shotgun (WGS) entry which is preliminary data.</text>
</comment>
<gene>
    <name evidence="3" type="ORF">E4K67_12890</name>
</gene>
<evidence type="ECO:0000313" key="3">
    <source>
        <dbReference type="EMBL" id="TGE37627.1"/>
    </source>
</evidence>
<dbReference type="EMBL" id="SPQQ01000004">
    <property type="protein sequence ID" value="TGE37627.1"/>
    <property type="molecule type" value="Genomic_DNA"/>
</dbReference>
<dbReference type="AlphaFoldDB" id="A0A4Z0R6P3"/>
<keyword evidence="4" id="KW-1185">Reference proteome</keyword>
<dbReference type="Proteomes" id="UP000298460">
    <property type="component" value="Unassembled WGS sequence"/>
</dbReference>
<accession>A0A4Z0R6P3</accession>
<proteinExistence type="predicted"/>
<protein>
    <submittedName>
        <fullName evidence="3">Uncharacterized protein</fullName>
    </submittedName>
</protein>
<feature type="domain" description="PELOTA RNA-binding" evidence="2">
    <location>
        <begin position="309"/>
        <end position="389"/>
    </location>
</feature>
<organism evidence="3 4">
    <name type="scientific">Desulfosporosinus fructosivorans</name>
    <dbReference type="NCBI Taxonomy" id="2018669"/>
    <lineage>
        <taxon>Bacteria</taxon>
        <taxon>Bacillati</taxon>
        <taxon>Bacillota</taxon>
        <taxon>Clostridia</taxon>
        <taxon>Eubacteriales</taxon>
        <taxon>Desulfitobacteriaceae</taxon>
        <taxon>Desulfosporosinus</taxon>
    </lineage>
</organism>
<evidence type="ECO:0000313" key="4">
    <source>
        <dbReference type="Proteomes" id="UP000298460"/>
    </source>
</evidence>
<dbReference type="Pfam" id="PF11202">
    <property type="entry name" value="StiP"/>
    <property type="match status" value="1"/>
</dbReference>
<dbReference type="InterPro" id="IPR028157">
    <property type="entry name" value="PELOTA_dom"/>
</dbReference>
<sequence>MCPCVKIRKRGGRQVIDKIFINRIPDPLPIGSYKSNDVIFLLKNLNGLLLETDLYTREKNVQSGGHYSEMLPIEYEPTKEYLDLFHQTLQESASKVAQGVGIVAESILKRNGPKMVLVSLARAGTPIGVLIKRYLLEVHGLDLPHYSISIIRGRGIDENAILYILQNHLDSKIQFIDGWTGKGAITSVLSQACTEFKVKYGYELDDDLAVLADPGYCVKTFGTREDYLIPSACLNSTVSGLVSRTVFRTDLIGENEFHGARFYQELLKEEVSNLFVDTISAEFKTLGLRHSSGDDANDDQVDDEVEVTWQGLKALKRIQETFGITDINFIKPGIGETTRVLLRRLPERILVDRINNPNLKHILLLANDKGVPVEEYPDLTYSCCGLVKQL</sequence>